<sequence>MITPLQFHLATVFLKIFLRDRQSIVFTLLFPLIFTGVFLFSDGEPDPIKLGLVNQSQSTLAANFSDLVAQEPLFNVTEGGLVELKQQLINGDQTALIVIPTNFEDAKEPSKITLLLDAAQVRQADAIAKTLNNSLISIERDIREIEPMFSLEVEDIQARPQRYIDFLLPGILAYMLMNLCIAGSGFNVVEYRRRGILKRLFVTPIQAKDFIVAIILSRMVIILTQISVILGLALMLLNIKIAGSLLSLYGMVILGTFIFLCIGFFLGSLAKTQEAIRPIVALTTFPQLILSGVFFPITSLHELLQPIAQALPLSVVVSGLRGISNDGASLLALNSTALGLVVWMAISFFVAVKYFVWKEVAN</sequence>
<evidence type="ECO:0000256" key="5">
    <source>
        <dbReference type="SAM" id="Phobius"/>
    </source>
</evidence>
<dbReference type="InterPro" id="IPR047817">
    <property type="entry name" value="ABC2_TM_bact-type"/>
</dbReference>
<dbReference type="InterPro" id="IPR013525">
    <property type="entry name" value="ABC2_TM"/>
</dbReference>
<keyword evidence="2 5" id="KW-0812">Transmembrane</keyword>
<accession>A0A0R2UF27</accession>
<feature type="transmembrane region" description="Helical" evidence="5">
    <location>
        <begin position="23"/>
        <end position="41"/>
    </location>
</feature>
<evidence type="ECO:0000256" key="1">
    <source>
        <dbReference type="ARBA" id="ARBA00004141"/>
    </source>
</evidence>
<feature type="transmembrane region" description="Helical" evidence="5">
    <location>
        <begin position="279"/>
        <end position="297"/>
    </location>
</feature>
<dbReference type="PANTHER" id="PTHR43027">
    <property type="entry name" value="DOXORUBICIN RESISTANCE ABC TRANSPORTER PERMEASE PROTEIN DRRC-RELATED"/>
    <property type="match status" value="1"/>
</dbReference>
<evidence type="ECO:0000313" key="7">
    <source>
        <dbReference type="EMBL" id="KRO95693.1"/>
    </source>
</evidence>
<dbReference type="GO" id="GO:0016020">
    <property type="term" value="C:membrane"/>
    <property type="evidence" value="ECO:0007669"/>
    <property type="project" value="UniProtKB-SubCell"/>
</dbReference>
<comment type="subcellular location">
    <subcellularLocation>
        <location evidence="1">Membrane</location>
        <topology evidence="1">Multi-pass membrane protein</topology>
    </subcellularLocation>
</comment>
<dbReference type="Pfam" id="PF12698">
    <property type="entry name" value="ABC2_membrane_3"/>
    <property type="match status" value="1"/>
</dbReference>
<dbReference type="AlphaFoldDB" id="A0A0R2UF27"/>
<gene>
    <name evidence="7" type="ORF">ABS10_06960</name>
</gene>
<comment type="caution">
    <text evidence="7">The sequence shown here is derived from an EMBL/GenBank/DDBJ whole genome shotgun (WGS) entry which is preliminary data.</text>
</comment>
<evidence type="ECO:0000313" key="8">
    <source>
        <dbReference type="Proteomes" id="UP000051027"/>
    </source>
</evidence>
<dbReference type="PANTHER" id="PTHR43027:SF2">
    <property type="entry name" value="TRANSPORT PERMEASE PROTEIN"/>
    <property type="match status" value="1"/>
</dbReference>
<organism evidence="7 8">
    <name type="scientific">SAR86 cluster bacterium BACL1 MAG-120820-bin45</name>
    <dbReference type="NCBI Taxonomy" id="1655612"/>
    <lineage>
        <taxon>Bacteria</taxon>
        <taxon>Pseudomonadati</taxon>
        <taxon>Pseudomonadota</taxon>
        <taxon>Gammaproteobacteria</taxon>
        <taxon>SAR86 cluster</taxon>
    </lineage>
</organism>
<dbReference type="EMBL" id="LICS01000020">
    <property type="protein sequence ID" value="KRO95693.1"/>
    <property type="molecule type" value="Genomic_DNA"/>
</dbReference>
<dbReference type="Proteomes" id="UP000051027">
    <property type="component" value="Unassembled WGS sequence"/>
</dbReference>
<dbReference type="InterPro" id="IPR052902">
    <property type="entry name" value="ABC-2_transporter"/>
</dbReference>
<reference evidence="7 8" key="1">
    <citation type="submission" date="2015-10" db="EMBL/GenBank/DDBJ databases">
        <title>Metagenome-Assembled Genomes uncover a global brackish microbiome.</title>
        <authorList>
            <person name="Hugerth L.W."/>
            <person name="Larsson J."/>
            <person name="Alneberg J."/>
            <person name="Lindh M.V."/>
            <person name="Legrand C."/>
            <person name="Pinhassi J."/>
            <person name="Andersson A.F."/>
        </authorList>
    </citation>
    <scope>NUCLEOTIDE SEQUENCE [LARGE SCALE GENOMIC DNA]</scope>
    <source>
        <strain evidence="7">BACL1 MAG-120820-bin45</strain>
    </source>
</reference>
<dbReference type="Gene3D" id="3.40.1710.10">
    <property type="entry name" value="abc type-2 transporter like domain"/>
    <property type="match status" value="1"/>
</dbReference>
<protein>
    <submittedName>
        <fullName evidence="7">ABC transporter permease</fullName>
    </submittedName>
</protein>
<feature type="domain" description="ABC transmembrane type-2" evidence="6">
    <location>
        <begin position="129"/>
        <end position="358"/>
    </location>
</feature>
<evidence type="ECO:0000256" key="2">
    <source>
        <dbReference type="ARBA" id="ARBA00022692"/>
    </source>
</evidence>
<keyword evidence="4 5" id="KW-0472">Membrane</keyword>
<proteinExistence type="predicted"/>
<dbReference type="GO" id="GO:0140359">
    <property type="term" value="F:ABC-type transporter activity"/>
    <property type="evidence" value="ECO:0007669"/>
    <property type="project" value="InterPro"/>
</dbReference>
<evidence type="ECO:0000256" key="4">
    <source>
        <dbReference type="ARBA" id="ARBA00023136"/>
    </source>
</evidence>
<feature type="transmembrane region" description="Helical" evidence="5">
    <location>
        <begin position="330"/>
        <end position="356"/>
    </location>
</feature>
<evidence type="ECO:0000256" key="3">
    <source>
        <dbReference type="ARBA" id="ARBA00022989"/>
    </source>
</evidence>
<name>A0A0R2UF27_9GAMM</name>
<dbReference type="STRING" id="1655612.ABS10_06960"/>
<feature type="transmembrane region" description="Helical" evidence="5">
    <location>
        <begin position="210"/>
        <end position="236"/>
    </location>
</feature>
<feature type="transmembrane region" description="Helical" evidence="5">
    <location>
        <begin position="248"/>
        <end position="267"/>
    </location>
</feature>
<dbReference type="PROSITE" id="PS51012">
    <property type="entry name" value="ABC_TM2"/>
    <property type="match status" value="1"/>
</dbReference>
<evidence type="ECO:0000259" key="6">
    <source>
        <dbReference type="PROSITE" id="PS51012"/>
    </source>
</evidence>
<keyword evidence="3 5" id="KW-1133">Transmembrane helix</keyword>
<feature type="transmembrane region" description="Helical" evidence="5">
    <location>
        <begin position="166"/>
        <end position="189"/>
    </location>
</feature>